<feature type="transmembrane region" description="Helical" evidence="6">
    <location>
        <begin position="179"/>
        <end position="201"/>
    </location>
</feature>
<dbReference type="InterPro" id="IPR023271">
    <property type="entry name" value="Aquaporin-like"/>
</dbReference>
<evidence type="ECO:0000256" key="5">
    <source>
        <dbReference type="SAM" id="MobiDB-lite"/>
    </source>
</evidence>
<comment type="caution">
    <text evidence="7">The sequence shown here is derived from an EMBL/GenBank/DDBJ whole genome shotgun (WGS) entry which is preliminary data.</text>
</comment>
<dbReference type="Proteomes" id="UP000318413">
    <property type="component" value="Unassembled WGS sequence"/>
</dbReference>
<comment type="subcellular location">
    <subcellularLocation>
        <location evidence="1">Membrane</location>
        <topology evidence="1">Multi-pass membrane protein</topology>
    </subcellularLocation>
</comment>
<accession>A0A502CGR0</accession>
<evidence type="ECO:0000256" key="4">
    <source>
        <dbReference type="ARBA" id="ARBA00023136"/>
    </source>
</evidence>
<evidence type="ECO:0000313" key="7">
    <source>
        <dbReference type="EMBL" id="TPG12347.1"/>
    </source>
</evidence>
<dbReference type="EMBL" id="RCZK01000006">
    <property type="protein sequence ID" value="TPG12347.1"/>
    <property type="molecule type" value="Genomic_DNA"/>
</dbReference>
<protein>
    <submittedName>
        <fullName evidence="7">Formate/nitrite transporter family protein</fullName>
    </submittedName>
</protein>
<dbReference type="InterPro" id="IPR000292">
    <property type="entry name" value="For/NO2_transpt"/>
</dbReference>
<reference evidence="7 8" key="1">
    <citation type="journal article" date="2019" name="Environ. Microbiol.">
        <title>Species interactions and distinct microbial communities in high Arctic permafrost affected cryosols are associated with the CH4 and CO2 gas fluxes.</title>
        <authorList>
            <person name="Altshuler I."/>
            <person name="Hamel J."/>
            <person name="Turney S."/>
            <person name="Magnuson E."/>
            <person name="Levesque R."/>
            <person name="Greer C."/>
            <person name="Whyte L.G."/>
        </authorList>
    </citation>
    <scope>NUCLEOTIDE SEQUENCE [LARGE SCALE GENOMIC DNA]</scope>
    <source>
        <strain evidence="7 8">S5.1</strain>
    </source>
</reference>
<dbReference type="GO" id="GO:0005886">
    <property type="term" value="C:plasma membrane"/>
    <property type="evidence" value="ECO:0007669"/>
    <property type="project" value="TreeGrafter"/>
</dbReference>
<dbReference type="Gene3D" id="1.20.1080.10">
    <property type="entry name" value="Glycerol uptake facilitator protein"/>
    <property type="match status" value="1"/>
</dbReference>
<organism evidence="7 8">
    <name type="scientific">Sphingomonas oligophenolica</name>
    <dbReference type="NCBI Taxonomy" id="301154"/>
    <lineage>
        <taxon>Bacteria</taxon>
        <taxon>Pseudomonadati</taxon>
        <taxon>Pseudomonadota</taxon>
        <taxon>Alphaproteobacteria</taxon>
        <taxon>Sphingomonadales</taxon>
        <taxon>Sphingomonadaceae</taxon>
        <taxon>Sphingomonas</taxon>
    </lineage>
</organism>
<evidence type="ECO:0000256" key="1">
    <source>
        <dbReference type="ARBA" id="ARBA00004141"/>
    </source>
</evidence>
<feature type="transmembrane region" description="Helical" evidence="6">
    <location>
        <begin position="133"/>
        <end position="159"/>
    </location>
</feature>
<name>A0A502CGR0_9SPHN</name>
<dbReference type="PANTHER" id="PTHR30520:SF2">
    <property type="entry name" value="INNER MEMBRANE PROTEIN YFDC"/>
    <property type="match status" value="1"/>
</dbReference>
<evidence type="ECO:0000256" key="2">
    <source>
        <dbReference type="ARBA" id="ARBA00022692"/>
    </source>
</evidence>
<feature type="transmembrane region" description="Helical" evidence="6">
    <location>
        <begin position="208"/>
        <end position="229"/>
    </location>
</feature>
<feature type="region of interest" description="Disordered" evidence="5">
    <location>
        <begin position="1"/>
        <end position="32"/>
    </location>
</feature>
<evidence type="ECO:0000256" key="3">
    <source>
        <dbReference type="ARBA" id="ARBA00022989"/>
    </source>
</evidence>
<keyword evidence="4 6" id="KW-0472">Membrane</keyword>
<dbReference type="GO" id="GO:0015499">
    <property type="term" value="F:formate transmembrane transporter activity"/>
    <property type="evidence" value="ECO:0007669"/>
    <property type="project" value="TreeGrafter"/>
</dbReference>
<dbReference type="Pfam" id="PF01226">
    <property type="entry name" value="Form_Nir_trans"/>
    <property type="match status" value="1"/>
</dbReference>
<keyword evidence="2 6" id="KW-0812">Transmembrane</keyword>
<dbReference type="AlphaFoldDB" id="A0A502CGR0"/>
<feature type="compositionally biased region" description="Basic and acidic residues" evidence="5">
    <location>
        <begin position="1"/>
        <end position="11"/>
    </location>
</feature>
<dbReference type="RefSeq" id="WP_140871075.1">
    <property type="nucleotide sequence ID" value="NZ_RCZK01000006.1"/>
</dbReference>
<gene>
    <name evidence="7" type="ORF">EAH84_09260</name>
</gene>
<dbReference type="PANTHER" id="PTHR30520">
    <property type="entry name" value="FORMATE TRANSPORTER-RELATED"/>
    <property type="match status" value="1"/>
</dbReference>
<evidence type="ECO:0000256" key="6">
    <source>
        <dbReference type="SAM" id="Phobius"/>
    </source>
</evidence>
<feature type="transmembrane region" description="Helical" evidence="6">
    <location>
        <begin position="52"/>
        <end position="72"/>
    </location>
</feature>
<proteinExistence type="predicted"/>
<evidence type="ECO:0000313" key="8">
    <source>
        <dbReference type="Proteomes" id="UP000318413"/>
    </source>
</evidence>
<dbReference type="OrthoDB" id="261587at2"/>
<keyword evidence="3 6" id="KW-1133">Transmembrane helix</keyword>
<feature type="transmembrane region" description="Helical" evidence="6">
    <location>
        <begin position="249"/>
        <end position="271"/>
    </location>
</feature>
<keyword evidence="8" id="KW-1185">Reference proteome</keyword>
<sequence length="298" mass="31208">MAETEHDRDQADGGASGDDANEEKDVAPGAPSAVALHRTVRKAGEDELDRPFWALTWSGIAAGIAINTSLVAEGMLHSKLPDAPWREAVVALGYPIGFLLVILGRLQLFTESTVTAMLPLATTPSRWALTRTLRLWAIVIGANLIGTAIAGAGTSYGLIVDPALKQGMIDVAMQVSELGFGQTVINAVPAGFLIAMIAWVLPNARTQSFWVIFLITYIVALGGFSHSIVGSDEAFLLMFDGHVSVGTALGGIILPALIGNLIGGAGLFALLAHAQVRSDVQDGDGGKDAGDDVKDRSR</sequence>
<feature type="transmembrane region" description="Helical" evidence="6">
    <location>
        <begin position="92"/>
        <end position="121"/>
    </location>
</feature>